<evidence type="ECO:0000256" key="3">
    <source>
        <dbReference type="ARBA" id="ARBA00023163"/>
    </source>
</evidence>
<feature type="compositionally biased region" description="Polar residues" evidence="4">
    <location>
        <begin position="333"/>
        <end position="348"/>
    </location>
</feature>
<dbReference type="PRINTS" id="PR00032">
    <property type="entry name" value="HTHARAC"/>
</dbReference>
<dbReference type="RefSeq" id="WP_138773109.1">
    <property type="nucleotide sequence ID" value="NZ_JBHSSX010000003.1"/>
</dbReference>
<dbReference type="InterPro" id="IPR009057">
    <property type="entry name" value="Homeodomain-like_sf"/>
</dbReference>
<name>A0ABY2XL59_9GAMM</name>
<accession>A0ABY2XL59</accession>
<feature type="region of interest" description="Disordered" evidence="4">
    <location>
        <begin position="333"/>
        <end position="364"/>
    </location>
</feature>
<dbReference type="PROSITE" id="PS01124">
    <property type="entry name" value="HTH_ARAC_FAMILY_2"/>
    <property type="match status" value="1"/>
</dbReference>
<dbReference type="SUPFAM" id="SSF46689">
    <property type="entry name" value="Homeodomain-like"/>
    <property type="match status" value="1"/>
</dbReference>
<evidence type="ECO:0000256" key="1">
    <source>
        <dbReference type="ARBA" id="ARBA00023015"/>
    </source>
</evidence>
<protein>
    <submittedName>
        <fullName evidence="6">AraC family transcriptional regulator</fullName>
    </submittedName>
</protein>
<evidence type="ECO:0000313" key="6">
    <source>
        <dbReference type="EMBL" id="TMW11964.1"/>
    </source>
</evidence>
<sequence length="364" mass="41154">MADTDRLRPAIHPVYPRLLCAYLHEKGFSNEAIFEGTRLQWEQLLGEHRYLSLEQVSRLERRAVALTGTPWLGLEIGAATSVSAHGPLGYAVVSAPDLRAVLKVVARFVEVRFQLVELSFEEDEREGRLTLHEKVDLGDMREFNTGSILGTYFQLVDTVTSRRLRDARIQVPFPAPPWADRYSERLSCPVTFGAEHLTITLPKAVLDTPCLTADPGLHRTALRDCEHQLKQLQSGGPLSQRIGIELLDGDGDYPTLEQMADRFAMSPRTLIRKLKTEGTRYQELLDDVRGELAAWYLLETTVPVERIAERLGYQDPSNFSRTFQRWFGVTPRQMRQSANKNRSNANTCSSSAPNSRNASARFNR</sequence>
<dbReference type="SMART" id="SM00342">
    <property type="entry name" value="HTH_ARAC"/>
    <property type="match status" value="1"/>
</dbReference>
<dbReference type="EMBL" id="VCQT01000038">
    <property type="protein sequence ID" value="TMW11964.1"/>
    <property type="molecule type" value="Genomic_DNA"/>
</dbReference>
<dbReference type="Pfam" id="PF12625">
    <property type="entry name" value="Arabinose_bd"/>
    <property type="match status" value="1"/>
</dbReference>
<evidence type="ECO:0000256" key="4">
    <source>
        <dbReference type="SAM" id="MobiDB-lite"/>
    </source>
</evidence>
<keyword evidence="3" id="KW-0804">Transcription</keyword>
<proteinExistence type="predicted"/>
<organism evidence="6 7">
    <name type="scientific">Alloalcanivorax gelatiniphagus</name>
    <dbReference type="NCBI Taxonomy" id="1194167"/>
    <lineage>
        <taxon>Bacteria</taxon>
        <taxon>Pseudomonadati</taxon>
        <taxon>Pseudomonadota</taxon>
        <taxon>Gammaproteobacteria</taxon>
        <taxon>Oceanospirillales</taxon>
        <taxon>Alcanivoracaceae</taxon>
        <taxon>Alloalcanivorax</taxon>
    </lineage>
</organism>
<keyword evidence="1" id="KW-0805">Transcription regulation</keyword>
<dbReference type="PANTHER" id="PTHR47894">
    <property type="entry name" value="HTH-TYPE TRANSCRIPTIONAL REGULATOR GADX"/>
    <property type="match status" value="1"/>
</dbReference>
<evidence type="ECO:0000313" key="7">
    <source>
        <dbReference type="Proteomes" id="UP000739180"/>
    </source>
</evidence>
<keyword evidence="7" id="KW-1185">Reference proteome</keyword>
<dbReference type="Gene3D" id="1.10.10.60">
    <property type="entry name" value="Homeodomain-like"/>
    <property type="match status" value="1"/>
</dbReference>
<dbReference type="InterPro" id="IPR018060">
    <property type="entry name" value="HTH_AraC"/>
</dbReference>
<dbReference type="Pfam" id="PF12833">
    <property type="entry name" value="HTH_18"/>
    <property type="match status" value="1"/>
</dbReference>
<evidence type="ECO:0000259" key="5">
    <source>
        <dbReference type="PROSITE" id="PS01124"/>
    </source>
</evidence>
<dbReference type="InterPro" id="IPR032687">
    <property type="entry name" value="AraC-type_N"/>
</dbReference>
<keyword evidence="2" id="KW-0238">DNA-binding</keyword>
<gene>
    <name evidence="6" type="ORF">FGS76_13140</name>
</gene>
<feature type="domain" description="HTH araC/xylS-type" evidence="5">
    <location>
        <begin position="255"/>
        <end position="337"/>
    </location>
</feature>
<feature type="compositionally biased region" description="Low complexity" evidence="4">
    <location>
        <begin position="349"/>
        <end position="364"/>
    </location>
</feature>
<comment type="caution">
    <text evidence="6">The sequence shown here is derived from an EMBL/GenBank/DDBJ whole genome shotgun (WGS) entry which is preliminary data.</text>
</comment>
<dbReference type="PANTHER" id="PTHR47894:SF1">
    <property type="entry name" value="HTH-TYPE TRANSCRIPTIONAL REGULATOR VQSM"/>
    <property type="match status" value="1"/>
</dbReference>
<reference evidence="6 7" key="1">
    <citation type="submission" date="2019-05" db="EMBL/GenBank/DDBJ databases">
        <title>Genome of Alcanivorax gelatiniphagus, an oil degrading marine bacteria.</title>
        <authorList>
            <person name="Kwon K.K."/>
        </authorList>
    </citation>
    <scope>NUCLEOTIDE SEQUENCE [LARGE SCALE GENOMIC DNA]</scope>
    <source>
        <strain evidence="6 7">MEBiC 08158</strain>
    </source>
</reference>
<dbReference type="InterPro" id="IPR020449">
    <property type="entry name" value="Tscrpt_reg_AraC-type_HTH"/>
</dbReference>
<dbReference type="Proteomes" id="UP000739180">
    <property type="component" value="Unassembled WGS sequence"/>
</dbReference>
<evidence type="ECO:0000256" key="2">
    <source>
        <dbReference type="ARBA" id="ARBA00023125"/>
    </source>
</evidence>